<organism evidence="1 2">
    <name type="scientific">Desulfonema magnum</name>
    <dbReference type="NCBI Taxonomy" id="45655"/>
    <lineage>
        <taxon>Bacteria</taxon>
        <taxon>Pseudomonadati</taxon>
        <taxon>Thermodesulfobacteriota</taxon>
        <taxon>Desulfobacteria</taxon>
        <taxon>Desulfobacterales</taxon>
        <taxon>Desulfococcaceae</taxon>
        <taxon>Desulfonema</taxon>
    </lineage>
</organism>
<gene>
    <name evidence="1" type="ORF">dnm_093890</name>
</gene>
<dbReference type="PANTHER" id="PTHR30441">
    <property type="entry name" value="DUF748 DOMAIN-CONTAINING PROTEIN"/>
    <property type="match status" value="1"/>
</dbReference>
<reference evidence="1" key="1">
    <citation type="journal article" date="2021" name="Microb. Physiol.">
        <title>Proteogenomic Insights into the Physiology of Marine, Sulfate-Reducing, Filamentous Desulfonema limicola and Desulfonema magnum.</title>
        <authorList>
            <person name="Schnaars V."/>
            <person name="Wohlbrand L."/>
            <person name="Scheve S."/>
            <person name="Hinrichs C."/>
            <person name="Reinhardt R."/>
            <person name="Rabus R."/>
        </authorList>
    </citation>
    <scope>NUCLEOTIDE SEQUENCE</scope>
    <source>
        <strain evidence="1">4be13</strain>
    </source>
</reference>
<keyword evidence="2" id="KW-1185">Reference proteome</keyword>
<name>A0A975BXT3_9BACT</name>
<dbReference type="KEGG" id="dmm:dnm_093890"/>
<dbReference type="GO" id="GO:0090313">
    <property type="term" value="P:regulation of protein targeting to membrane"/>
    <property type="evidence" value="ECO:0007669"/>
    <property type="project" value="TreeGrafter"/>
</dbReference>
<proteinExistence type="predicted"/>
<sequence length="1321" mass="146254">MPVFVSTPWFGGFIESRISNTLNRPVLIESIQWKWSEGILIKGIRIPDDPAFSDKPLLSAERITAEIRIKVIKEFCLIFNLFLDAMDIRVIRDKNGQTNVEKLLSQIRASEPKKKEKSQLSLAIPIDIQSKIYLNKISFLSEDRSTDRLLTLKDASIHLDMPSLYSRPIALNVSSDMKLDGRQVPRAHLKVFIKNIFDSRGKPDLTGIYVDTETELPGLRLAIRSDLKERTLKSQAEMNLKQLTEVLKPFMPRPISATEIAGNLKLVTSVSGDPRQSIFFDTALEGTGLGLSGALINDKSLGPVHFKISNKGNFDRASGKLSIRTGELDLLEKSRLSWSGHVSDLKNGIQDIHLKLAGSFSDLEEIFNKLQTVLRPPMSEAHISGNLKFEIHAFGNPGQLLSYDVNADGNDLRLSGGPVKDKRIGPVRFDISAKGKFDAQKGMLSVKSSRLDLLENCGFSWRGIAEKLNTPSPEIDLNLDSLKLDLGELLNTGKMFIPDTFPLRFTRASKKGITAHSPVLEVKNARFAGTIPSGPSSIRLSDLKLKIPECQFNSAKSALSATDLSLSISSINSVLTNFFPRQAELVASLSLNTLLIKGKKEISIKQLEIPGMTFNAEDIRKSEKGFLGLSSRFSIRESLRINRLNIPSVIDIKKGQHALKAKGRLRTDRGPELVLENLAVSAPLVTFGHPKHGTFKAGFDFNTAVSEMNFQGLRPLKLDISDLTSRIIINTPDNKNVLKMEISADAKDTALAFLNTKGKIAVNLTRLSENFLEKQSDLSSASPKDKMRLGGDAQLGWHISGRLPNDGELRKLKSMSSFDLEKDLPFLDKLNISYGMKDADAEFSLKKKHRLKIKSFSLSPPLKYAFDRKTGAGKLSANISIKRIEDIPFTKIKQPLGVDLSFLCQHDHLKAVTFSQTMETAPFIVKNKVDASVYGMDRILKQNFKMPLTLWLKYLGGTLRGNVSISDTSKLAIFTDTIKISGGLEFGTEAELSPSRNLRTKIWINASEMDIHKGNSFNIKGLGSALNLEKNYQIRTRGTGDKRKANRDRPAKTPLSAEVMTPDSAAASVSEAGNHLVQRFMDEMQNRFTTQHSLSFNSARIGSGSMPVKLGHAKLDLDLNKEMPAIDYFQIDLFGGTVIGSVSILQKADAFFLQARVTFSGLNTAEMFSGGDQEAGGEDTQVSGELSLFLPLFTKLKPLIRELKADIRLSHIGSRAIGQLLYSLDPYESNEAIISQRQLFQKGTPRWIRLTVRNGNLSLTGEVEVKGISLEIPRVDRLNIANLSGLDRFGTQITVFNPVIKALKIFSADVLTVDKNLKLEN</sequence>
<accession>A0A975BXT3</accession>
<dbReference type="InterPro" id="IPR052894">
    <property type="entry name" value="AsmA-related"/>
</dbReference>
<protein>
    <submittedName>
        <fullName evidence="1">Uncharacterized protein</fullName>
    </submittedName>
</protein>
<dbReference type="PANTHER" id="PTHR30441:SF8">
    <property type="entry name" value="DUF748 DOMAIN-CONTAINING PROTEIN"/>
    <property type="match status" value="1"/>
</dbReference>
<evidence type="ECO:0000313" key="2">
    <source>
        <dbReference type="Proteomes" id="UP000663722"/>
    </source>
</evidence>
<dbReference type="Proteomes" id="UP000663722">
    <property type="component" value="Chromosome"/>
</dbReference>
<dbReference type="GO" id="GO:0005886">
    <property type="term" value="C:plasma membrane"/>
    <property type="evidence" value="ECO:0007669"/>
    <property type="project" value="TreeGrafter"/>
</dbReference>
<dbReference type="EMBL" id="CP061800">
    <property type="protein sequence ID" value="QTA93288.1"/>
    <property type="molecule type" value="Genomic_DNA"/>
</dbReference>
<evidence type="ECO:0000313" key="1">
    <source>
        <dbReference type="EMBL" id="QTA93288.1"/>
    </source>
</evidence>